<reference evidence="1" key="1">
    <citation type="submission" date="2022-10" db="EMBL/GenBank/DDBJ databases">
        <authorList>
            <person name="Chen Y."/>
            <person name="Dougan E. K."/>
            <person name="Chan C."/>
            <person name="Rhodes N."/>
            <person name="Thang M."/>
        </authorList>
    </citation>
    <scope>NUCLEOTIDE SEQUENCE</scope>
</reference>
<comment type="caution">
    <text evidence="1">The sequence shown here is derived from an EMBL/GenBank/DDBJ whole genome shotgun (WGS) entry which is preliminary data.</text>
</comment>
<reference evidence="2" key="2">
    <citation type="submission" date="2024-04" db="EMBL/GenBank/DDBJ databases">
        <authorList>
            <person name="Chen Y."/>
            <person name="Shah S."/>
            <person name="Dougan E. K."/>
            <person name="Thang M."/>
            <person name="Chan C."/>
        </authorList>
    </citation>
    <scope>NUCLEOTIDE SEQUENCE [LARGE SCALE GENOMIC DNA]</scope>
</reference>
<dbReference type="EMBL" id="CAMXCT020002068">
    <property type="protein sequence ID" value="CAL1148754.1"/>
    <property type="molecule type" value="Genomic_DNA"/>
</dbReference>
<evidence type="ECO:0000313" key="3">
    <source>
        <dbReference type="Proteomes" id="UP001152797"/>
    </source>
</evidence>
<dbReference type="EMBL" id="CAMXCT030002068">
    <property type="protein sequence ID" value="CAL4782691.1"/>
    <property type="molecule type" value="Genomic_DNA"/>
</dbReference>
<keyword evidence="3" id="KW-1185">Reference proteome</keyword>
<dbReference type="OrthoDB" id="411277at2759"/>
<accession>A0A9P1CPI7</accession>
<dbReference type="Proteomes" id="UP001152797">
    <property type="component" value="Unassembled WGS sequence"/>
</dbReference>
<organism evidence="1">
    <name type="scientific">Cladocopium goreaui</name>
    <dbReference type="NCBI Taxonomy" id="2562237"/>
    <lineage>
        <taxon>Eukaryota</taxon>
        <taxon>Sar</taxon>
        <taxon>Alveolata</taxon>
        <taxon>Dinophyceae</taxon>
        <taxon>Suessiales</taxon>
        <taxon>Symbiodiniaceae</taxon>
        <taxon>Cladocopium</taxon>
    </lineage>
</organism>
<dbReference type="AlphaFoldDB" id="A0A9P1CPI7"/>
<evidence type="ECO:0000313" key="1">
    <source>
        <dbReference type="EMBL" id="CAI3995379.1"/>
    </source>
</evidence>
<name>A0A9P1CPI7_9DINO</name>
<dbReference type="EMBL" id="CAMXCT010002068">
    <property type="protein sequence ID" value="CAI3995379.1"/>
    <property type="molecule type" value="Genomic_DNA"/>
</dbReference>
<sequence>MGGVSCATACTSASCESCGCGSSGCTSCGCERKLPNLPFVEFSAAPDIIIPESAIAHFAIHSSFEPQDLDGAWYRSSDGANVGEFSKGNFIWHMDWDIEETISKVHLLGGNELRLVAHSLSGSEHGLLELCGTVSLEAQPNIHWQDGEIWLRK</sequence>
<proteinExistence type="predicted"/>
<gene>
    <name evidence="1" type="ORF">C1SCF055_LOCUS21950</name>
</gene>
<evidence type="ECO:0000313" key="2">
    <source>
        <dbReference type="EMBL" id="CAL1148754.1"/>
    </source>
</evidence>
<protein>
    <submittedName>
        <fullName evidence="1">Uncharacterized protein</fullName>
    </submittedName>
</protein>